<proteinExistence type="predicted"/>
<evidence type="ECO:0000313" key="1">
    <source>
        <dbReference type="EMBL" id="MDN3690247.1"/>
    </source>
</evidence>
<protein>
    <submittedName>
        <fullName evidence="1">Uncharacterized protein</fullName>
    </submittedName>
</protein>
<name>A0ABT8CDH1_9BACT</name>
<dbReference type="EMBL" id="JAUFQS010000047">
    <property type="protein sequence ID" value="MDN3690247.1"/>
    <property type="molecule type" value="Genomic_DNA"/>
</dbReference>
<reference evidence="2" key="1">
    <citation type="journal article" date="2019" name="Int. J. Syst. Evol. Microbiol.">
        <title>The Global Catalogue of Microorganisms (GCM) 10K type strain sequencing project: providing services to taxonomists for standard genome sequencing and annotation.</title>
        <authorList>
            <consortium name="The Broad Institute Genomics Platform"/>
            <consortium name="The Broad Institute Genome Sequencing Center for Infectious Disease"/>
            <person name="Wu L."/>
            <person name="Ma J."/>
        </authorList>
    </citation>
    <scope>NUCLEOTIDE SEQUENCE [LARGE SCALE GENOMIC DNA]</scope>
    <source>
        <strain evidence="2">CECT 7706</strain>
    </source>
</reference>
<comment type="caution">
    <text evidence="1">The sequence shown here is derived from an EMBL/GenBank/DDBJ whole genome shotgun (WGS) entry which is preliminary data.</text>
</comment>
<dbReference type="Proteomes" id="UP001236663">
    <property type="component" value="Unassembled WGS sequence"/>
</dbReference>
<accession>A0ABT8CDH1</accession>
<organism evidence="1 2">
    <name type="scientific">Cyclobacterium jeungdonense</name>
    <dbReference type="NCBI Taxonomy" id="708087"/>
    <lineage>
        <taxon>Bacteria</taxon>
        <taxon>Pseudomonadati</taxon>
        <taxon>Bacteroidota</taxon>
        <taxon>Cytophagia</taxon>
        <taxon>Cytophagales</taxon>
        <taxon>Cyclobacteriaceae</taxon>
        <taxon>Cyclobacterium</taxon>
    </lineage>
</organism>
<dbReference type="RefSeq" id="WP_163383249.1">
    <property type="nucleotide sequence ID" value="NZ_JAUFQS010000047.1"/>
</dbReference>
<gene>
    <name evidence="1" type="ORF">QWZ15_20665</name>
</gene>
<keyword evidence="2" id="KW-1185">Reference proteome</keyword>
<evidence type="ECO:0000313" key="2">
    <source>
        <dbReference type="Proteomes" id="UP001236663"/>
    </source>
</evidence>
<sequence length="135" mass="16161">MELLTYSRSAYLLNASLESLHVESREWINEMDFLKDEVAFFHHLIKKNETIKSFPAQEFKALENELILIGNKVGKMREKVSSHEQQLAALFKTTQVEEEEAFRKTHRKLLLEMYDLHYLVRKFKKNVYSFVKNYE</sequence>